<keyword evidence="1" id="KW-0732">Signal</keyword>
<organism evidence="2">
    <name type="scientific">Anopheles triannulatus</name>
    <dbReference type="NCBI Taxonomy" id="58253"/>
    <lineage>
        <taxon>Eukaryota</taxon>
        <taxon>Metazoa</taxon>
        <taxon>Ecdysozoa</taxon>
        <taxon>Arthropoda</taxon>
        <taxon>Hexapoda</taxon>
        <taxon>Insecta</taxon>
        <taxon>Pterygota</taxon>
        <taxon>Neoptera</taxon>
        <taxon>Endopterygota</taxon>
        <taxon>Diptera</taxon>
        <taxon>Nematocera</taxon>
        <taxon>Culicoidea</taxon>
        <taxon>Culicidae</taxon>
        <taxon>Anophelinae</taxon>
        <taxon>Anopheles</taxon>
    </lineage>
</organism>
<evidence type="ECO:0000256" key="1">
    <source>
        <dbReference type="SAM" id="SignalP"/>
    </source>
</evidence>
<feature type="signal peptide" evidence="1">
    <location>
        <begin position="1"/>
        <end position="18"/>
    </location>
</feature>
<dbReference type="EMBL" id="GGFK01015116">
    <property type="protein sequence ID" value="MBW48437.1"/>
    <property type="molecule type" value="Transcribed_RNA"/>
</dbReference>
<accession>A0A2M4B5Z3</accession>
<proteinExistence type="predicted"/>
<protein>
    <submittedName>
        <fullName evidence="2">Putative secreted protein</fullName>
    </submittedName>
</protein>
<sequence length="76" mass="8756">MGPVVFLVISSFLRSAARCSVRLGWKKRECAAWPVMLDRENSLYSRISRWPANRRPRKRIADRKTVCSAKKSCSSK</sequence>
<evidence type="ECO:0000313" key="2">
    <source>
        <dbReference type="EMBL" id="MBW48437.1"/>
    </source>
</evidence>
<name>A0A2M4B5Z3_9DIPT</name>
<reference evidence="2" key="1">
    <citation type="submission" date="2018-01" db="EMBL/GenBank/DDBJ databases">
        <title>An insight into the sialome of Amazonian anophelines.</title>
        <authorList>
            <person name="Ribeiro J.M."/>
            <person name="Scarpassa V."/>
            <person name="Calvo E."/>
        </authorList>
    </citation>
    <scope>NUCLEOTIDE SEQUENCE</scope>
    <source>
        <tissue evidence="2">Salivary glands</tissue>
    </source>
</reference>
<feature type="chain" id="PRO_5014597726" evidence="1">
    <location>
        <begin position="19"/>
        <end position="76"/>
    </location>
</feature>
<dbReference type="AlphaFoldDB" id="A0A2M4B5Z3"/>